<evidence type="ECO:0000256" key="1">
    <source>
        <dbReference type="ARBA" id="ARBA00022692"/>
    </source>
</evidence>
<feature type="transmembrane region" description="Helical" evidence="5">
    <location>
        <begin position="299"/>
        <end position="319"/>
    </location>
</feature>
<proteinExistence type="predicted"/>
<dbReference type="RefSeq" id="WP_136598122.1">
    <property type="nucleotide sequence ID" value="NZ_STGV01000002.1"/>
</dbReference>
<dbReference type="EMBL" id="STGV01000002">
    <property type="protein sequence ID" value="THV24030.1"/>
    <property type="molecule type" value="Genomic_DNA"/>
</dbReference>
<evidence type="ECO:0000256" key="3">
    <source>
        <dbReference type="ARBA" id="ARBA00023136"/>
    </source>
</evidence>
<evidence type="ECO:0000256" key="2">
    <source>
        <dbReference type="ARBA" id="ARBA00022989"/>
    </source>
</evidence>
<feature type="transmembrane region" description="Helical" evidence="5">
    <location>
        <begin position="73"/>
        <end position="91"/>
    </location>
</feature>
<sequence length="415" mass="42964">MRFSPLTIGLGVTMTIGYGTLYYSFSVLAPEIAQEFGWGESFVFGIFSVGLLAGASVAAPLGRLADRFGARLVLSLGSLAAAAVLALLGLMQNAGHFILLALAGECIALAAQYEAGFAALAQIHGREARSHITLVTLIAGFASTIYWPLLQWLLTLITWREIYFLLAAMNLAIALPIHLLLPRVRHVQNEAVEAEDVEGGTPINGRRAIVLMAIAFAAGGFVLSAVGATLLVLLASLGYGATVATLAGSLIGPSQVAARLIGYLRRNLFSPPVTAVIAAVSMTLGLMLLFGGVLAGPMAIFVLSFALLYGAGQGLTSIARGVLPLHYFGAAGYGRRTGSLASVRIIVSALAPFTIIWLNEAWGAGAAIAAILAVALVSVAAILALVMTERPAKRPSISSPSGIASVLDNPAKSKS</sequence>
<dbReference type="AlphaFoldDB" id="A0A4S8P1W3"/>
<keyword evidence="2 5" id="KW-1133">Transmembrane helix</keyword>
<dbReference type="SUPFAM" id="SSF103473">
    <property type="entry name" value="MFS general substrate transporter"/>
    <property type="match status" value="1"/>
</dbReference>
<dbReference type="InterPro" id="IPR011701">
    <property type="entry name" value="MFS"/>
</dbReference>
<feature type="transmembrane region" description="Helical" evidence="5">
    <location>
        <begin position="97"/>
        <end position="120"/>
    </location>
</feature>
<dbReference type="InterPro" id="IPR036259">
    <property type="entry name" value="MFS_trans_sf"/>
</dbReference>
<comment type="caution">
    <text evidence="7">The sequence shown here is derived from an EMBL/GenBank/DDBJ whole genome shotgun (WGS) entry which is preliminary data.</text>
</comment>
<feature type="transmembrane region" description="Helical" evidence="5">
    <location>
        <begin position="132"/>
        <end position="150"/>
    </location>
</feature>
<feature type="region of interest" description="Disordered" evidence="4">
    <location>
        <begin position="393"/>
        <end position="415"/>
    </location>
</feature>
<keyword evidence="1 5" id="KW-0812">Transmembrane</keyword>
<dbReference type="InterPro" id="IPR050327">
    <property type="entry name" value="Proton-linked_MCT"/>
</dbReference>
<dbReference type="Gene3D" id="1.20.1250.20">
    <property type="entry name" value="MFS general substrate transporter like domains"/>
    <property type="match status" value="1"/>
</dbReference>
<evidence type="ECO:0000259" key="6">
    <source>
        <dbReference type="PROSITE" id="PS50850"/>
    </source>
</evidence>
<protein>
    <submittedName>
        <fullName evidence="7">MFS transporter</fullName>
    </submittedName>
</protein>
<evidence type="ECO:0000313" key="8">
    <source>
        <dbReference type="Proteomes" id="UP000308828"/>
    </source>
</evidence>
<keyword evidence="3 5" id="KW-0472">Membrane</keyword>
<name>A0A4S8P1W3_9HYPH</name>
<feature type="transmembrane region" description="Helical" evidence="5">
    <location>
        <begin position="273"/>
        <end position="293"/>
    </location>
</feature>
<accession>A0A4S8P1W3</accession>
<feature type="transmembrane region" description="Helical" evidence="5">
    <location>
        <begin position="209"/>
        <end position="233"/>
    </location>
</feature>
<organism evidence="7 8">
    <name type="scientific">Peteryoungia ipomoeae</name>
    <dbReference type="NCBI Taxonomy" id="1210932"/>
    <lineage>
        <taxon>Bacteria</taxon>
        <taxon>Pseudomonadati</taxon>
        <taxon>Pseudomonadota</taxon>
        <taxon>Alphaproteobacteria</taxon>
        <taxon>Hyphomicrobiales</taxon>
        <taxon>Rhizobiaceae</taxon>
        <taxon>Peteryoungia</taxon>
    </lineage>
</organism>
<dbReference type="PANTHER" id="PTHR11360:SF308">
    <property type="entry name" value="BLL3089 PROTEIN"/>
    <property type="match status" value="1"/>
</dbReference>
<dbReference type="OrthoDB" id="7200137at2"/>
<reference evidence="7 8" key="1">
    <citation type="submission" date="2019-04" db="EMBL/GenBank/DDBJ databases">
        <title>Genome sequence of strain shin9-1.</title>
        <authorList>
            <person name="Gao J."/>
            <person name="Sun J."/>
        </authorList>
    </citation>
    <scope>NUCLEOTIDE SEQUENCE [LARGE SCALE GENOMIC DNA]</scope>
    <source>
        <strain evidence="8">shin9-1</strain>
    </source>
</reference>
<dbReference type="GO" id="GO:0022857">
    <property type="term" value="F:transmembrane transporter activity"/>
    <property type="evidence" value="ECO:0007669"/>
    <property type="project" value="InterPro"/>
</dbReference>
<dbReference type="PROSITE" id="PS50850">
    <property type="entry name" value="MFS"/>
    <property type="match status" value="1"/>
</dbReference>
<evidence type="ECO:0000313" key="7">
    <source>
        <dbReference type="EMBL" id="THV24030.1"/>
    </source>
</evidence>
<dbReference type="PANTHER" id="PTHR11360">
    <property type="entry name" value="MONOCARBOXYLATE TRANSPORTER"/>
    <property type="match status" value="1"/>
</dbReference>
<feature type="transmembrane region" description="Helical" evidence="5">
    <location>
        <begin position="41"/>
        <end position="61"/>
    </location>
</feature>
<feature type="transmembrane region" description="Helical" evidence="5">
    <location>
        <begin position="340"/>
        <end position="358"/>
    </location>
</feature>
<dbReference type="Proteomes" id="UP000308828">
    <property type="component" value="Unassembled WGS sequence"/>
</dbReference>
<feature type="transmembrane region" description="Helical" evidence="5">
    <location>
        <begin position="162"/>
        <end position="181"/>
    </location>
</feature>
<dbReference type="Pfam" id="PF07690">
    <property type="entry name" value="MFS_1"/>
    <property type="match status" value="1"/>
</dbReference>
<feature type="domain" description="Major facilitator superfamily (MFS) profile" evidence="6">
    <location>
        <begin position="1"/>
        <end position="392"/>
    </location>
</feature>
<evidence type="ECO:0000256" key="5">
    <source>
        <dbReference type="SAM" id="Phobius"/>
    </source>
</evidence>
<feature type="transmembrane region" description="Helical" evidence="5">
    <location>
        <begin position="364"/>
        <end position="386"/>
    </location>
</feature>
<feature type="transmembrane region" description="Helical" evidence="5">
    <location>
        <begin position="239"/>
        <end position="261"/>
    </location>
</feature>
<feature type="transmembrane region" description="Helical" evidence="5">
    <location>
        <begin position="7"/>
        <end position="29"/>
    </location>
</feature>
<dbReference type="InterPro" id="IPR020846">
    <property type="entry name" value="MFS_dom"/>
</dbReference>
<gene>
    <name evidence="7" type="ORF">FAA97_08635</name>
</gene>
<evidence type="ECO:0000256" key="4">
    <source>
        <dbReference type="SAM" id="MobiDB-lite"/>
    </source>
</evidence>
<keyword evidence="8" id="KW-1185">Reference proteome</keyword>